<dbReference type="InterPro" id="IPR002397">
    <property type="entry name" value="Cyt_P450_B"/>
</dbReference>
<organism evidence="8 9">
    <name type="scientific">Nonomuraea rubra</name>
    <dbReference type="NCBI Taxonomy" id="46180"/>
    <lineage>
        <taxon>Bacteria</taxon>
        <taxon>Bacillati</taxon>
        <taxon>Actinomycetota</taxon>
        <taxon>Actinomycetes</taxon>
        <taxon>Streptosporangiales</taxon>
        <taxon>Streptosporangiaceae</taxon>
        <taxon>Nonomuraea</taxon>
    </lineage>
</organism>
<dbReference type="SUPFAM" id="SSF48264">
    <property type="entry name" value="Cytochrome P450"/>
    <property type="match status" value="1"/>
</dbReference>
<dbReference type="GO" id="GO:0020037">
    <property type="term" value="F:heme binding"/>
    <property type="evidence" value="ECO:0007669"/>
    <property type="project" value="InterPro"/>
</dbReference>
<keyword evidence="3 7" id="KW-0479">Metal-binding</keyword>
<evidence type="ECO:0000256" key="7">
    <source>
        <dbReference type="RuleBase" id="RU000461"/>
    </source>
</evidence>
<evidence type="ECO:0000256" key="6">
    <source>
        <dbReference type="ARBA" id="ARBA00023033"/>
    </source>
</evidence>
<dbReference type="CDD" id="cd11029">
    <property type="entry name" value="CYP107-like"/>
    <property type="match status" value="1"/>
</dbReference>
<accession>A0A7X0NQ24</accession>
<evidence type="ECO:0000256" key="1">
    <source>
        <dbReference type="ARBA" id="ARBA00010617"/>
    </source>
</evidence>
<dbReference type="GO" id="GO:0004497">
    <property type="term" value="F:monooxygenase activity"/>
    <property type="evidence" value="ECO:0007669"/>
    <property type="project" value="UniProtKB-KW"/>
</dbReference>
<evidence type="ECO:0000256" key="5">
    <source>
        <dbReference type="ARBA" id="ARBA00023004"/>
    </source>
</evidence>
<dbReference type="PROSITE" id="PS00086">
    <property type="entry name" value="CYTOCHROME_P450"/>
    <property type="match status" value="1"/>
</dbReference>
<dbReference type="PRINTS" id="PR00385">
    <property type="entry name" value="P450"/>
</dbReference>
<sequence>MTTRDDAILVGTPDFKADAHARYAELRERGPIHRVRSADGSAVWLVVEYELGREALAHPKLSKDPEPFAERLRAAGQHIMLAGSGFGGNMLTADPPEHTRLRRLVSKAFTSGAAERLAPRIEQLSHRLVDAFAADGRADLVASFTRPLPMAVICELLGVPEERRADLQRWTREGMSNPSEAQRAALVALNSYLRGLLGDKRRTPTGDLLSELARVHDDDHGRLSDTELLGTAVLLVVAGHETTVNLLGNALAALLDHPEQAAYLRERPRLVPAAVEEFLRYDAPVETTPARFATEDLTLGGQHIRAGQAVAVALTSASRDALPPDEAARLDVTRPEPRHLAFGHGIHYCLGAPLARVEAAVGLRVLLARLPGLAWADPSAAVRWLPAGITRGPVALPVRFTASVIHRAVPGEAGTNG</sequence>
<dbReference type="PRINTS" id="PR00359">
    <property type="entry name" value="BP450"/>
</dbReference>
<keyword evidence="2 7" id="KW-0349">Heme</keyword>
<dbReference type="EMBL" id="JACHMI010000001">
    <property type="protein sequence ID" value="MBB6547326.1"/>
    <property type="molecule type" value="Genomic_DNA"/>
</dbReference>
<keyword evidence="5 7" id="KW-0408">Iron</keyword>
<gene>
    <name evidence="8" type="ORF">HD593_002121</name>
</gene>
<dbReference type="InterPro" id="IPR017972">
    <property type="entry name" value="Cyt_P450_CS"/>
</dbReference>
<evidence type="ECO:0000313" key="8">
    <source>
        <dbReference type="EMBL" id="MBB6547326.1"/>
    </source>
</evidence>
<dbReference type="FunFam" id="1.10.630.10:FF:000018">
    <property type="entry name" value="Cytochrome P450 monooxygenase"/>
    <property type="match status" value="1"/>
</dbReference>
<comment type="similarity">
    <text evidence="1 7">Belongs to the cytochrome P450 family.</text>
</comment>
<dbReference type="PANTHER" id="PTHR46696:SF1">
    <property type="entry name" value="CYTOCHROME P450 YJIB-RELATED"/>
    <property type="match status" value="1"/>
</dbReference>
<dbReference type="AlphaFoldDB" id="A0A7X0NQ24"/>
<dbReference type="GO" id="GO:0005506">
    <property type="term" value="F:iron ion binding"/>
    <property type="evidence" value="ECO:0007669"/>
    <property type="project" value="InterPro"/>
</dbReference>
<dbReference type="Pfam" id="PF00067">
    <property type="entry name" value="p450"/>
    <property type="match status" value="1"/>
</dbReference>
<evidence type="ECO:0000256" key="2">
    <source>
        <dbReference type="ARBA" id="ARBA00022617"/>
    </source>
</evidence>
<dbReference type="PANTHER" id="PTHR46696">
    <property type="entry name" value="P450, PUTATIVE (EUROFUNG)-RELATED"/>
    <property type="match status" value="1"/>
</dbReference>
<evidence type="ECO:0000256" key="4">
    <source>
        <dbReference type="ARBA" id="ARBA00023002"/>
    </source>
</evidence>
<keyword evidence="9" id="KW-1185">Reference proteome</keyword>
<keyword evidence="6 7" id="KW-0503">Monooxygenase</keyword>
<reference evidence="8 9" key="1">
    <citation type="submission" date="2020-08" db="EMBL/GenBank/DDBJ databases">
        <title>Sequencing the genomes of 1000 actinobacteria strains.</title>
        <authorList>
            <person name="Klenk H.-P."/>
        </authorList>
    </citation>
    <scope>NUCLEOTIDE SEQUENCE [LARGE SCALE GENOMIC DNA]</scope>
    <source>
        <strain evidence="8 9">DSM 43768</strain>
    </source>
</reference>
<evidence type="ECO:0000256" key="3">
    <source>
        <dbReference type="ARBA" id="ARBA00022723"/>
    </source>
</evidence>
<name>A0A7X0NQ24_9ACTN</name>
<dbReference type="InterPro" id="IPR036396">
    <property type="entry name" value="Cyt_P450_sf"/>
</dbReference>
<dbReference type="RefSeq" id="WP_185101985.1">
    <property type="nucleotide sequence ID" value="NZ_BAAAXY010000194.1"/>
</dbReference>
<dbReference type="GO" id="GO:0016705">
    <property type="term" value="F:oxidoreductase activity, acting on paired donors, with incorporation or reduction of molecular oxygen"/>
    <property type="evidence" value="ECO:0007669"/>
    <property type="project" value="InterPro"/>
</dbReference>
<dbReference type="Gene3D" id="1.10.630.10">
    <property type="entry name" value="Cytochrome P450"/>
    <property type="match status" value="1"/>
</dbReference>
<dbReference type="InterPro" id="IPR001128">
    <property type="entry name" value="Cyt_P450"/>
</dbReference>
<evidence type="ECO:0000313" key="9">
    <source>
        <dbReference type="Proteomes" id="UP000565579"/>
    </source>
</evidence>
<keyword evidence="4 7" id="KW-0560">Oxidoreductase</keyword>
<proteinExistence type="inferred from homology"/>
<comment type="caution">
    <text evidence="8">The sequence shown here is derived from an EMBL/GenBank/DDBJ whole genome shotgun (WGS) entry which is preliminary data.</text>
</comment>
<dbReference type="Proteomes" id="UP000565579">
    <property type="component" value="Unassembled WGS sequence"/>
</dbReference>
<protein>
    <submittedName>
        <fullName evidence="8">Cytochrome P450</fullName>
    </submittedName>
</protein>